<protein>
    <submittedName>
        <fullName evidence="1">Uncharacterized protein</fullName>
    </submittedName>
</protein>
<accession>A0AA40G7A6</accession>
<evidence type="ECO:0000313" key="1">
    <source>
        <dbReference type="EMBL" id="KAK1131734.1"/>
    </source>
</evidence>
<proteinExistence type="predicted"/>
<reference evidence="1" key="1">
    <citation type="submission" date="2021-10" db="EMBL/GenBank/DDBJ databases">
        <title>Melipona bicolor Genome sequencing and assembly.</title>
        <authorList>
            <person name="Araujo N.S."/>
            <person name="Arias M.C."/>
        </authorList>
    </citation>
    <scope>NUCLEOTIDE SEQUENCE</scope>
    <source>
        <strain evidence="1">USP_2M_L1-L4_2017</strain>
        <tissue evidence="1">Whole body</tissue>
    </source>
</reference>
<comment type="caution">
    <text evidence="1">The sequence shown here is derived from an EMBL/GenBank/DDBJ whole genome shotgun (WGS) entry which is preliminary data.</text>
</comment>
<keyword evidence="2" id="KW-1185">Reference proteome</keyword>
<sequence length="87" mass="9598">MTRWNIVVRYRGILAQSRKIPDAMGFGSSSLKPRERDAITDIAGNRRQHRPPYLSPQCHGETVATRIITLRACILAKVTSSSASSSS</sequence>
<gene>
    <name evidence="1" type="ORF">K0M31_015894</name>
</gene>
<dbReference type="EMBL" id="JAHYIQ010000005">
    <property type="protein sequence ID" value="KAK1131734.1"/>
    <property type="molecule type" value="Genomic_DNA"/>
</dbReference>
<dbReference type="AlphaFoldDB" id="A0AA40G7A6"/>
<organism evidence="1 2">
    <name type="scientific">Melipona bicolor</name>
    <dbReference type="NCBI Taxonomy" id="60889"/>
    <lineage>
        <taxon>Eukaryota</taxon>
        <taxon>Metazoa</taxon>
        <taxon>Ecdysozoa</taxon>
        <taxon>Arthropoda</taxon>
        <taxon>Hexapoda</taxon>
        <taxon>Insecta</taxon>
        <taxon>Pterygota</taxon>
        <taxon>Neoptera</taxon>
        <taxon>Endopterygota</taxon>
        <taxon>Hymenoptera</taxon>
        <taxon>Apocrita</taxon>
        <taxon>Aculeata</taxon>
        <taxon>Apoidea</taxon>
        <taxon>Anthophila</taxon>
        <taxon>Apidae</taxon>
        <taxon>Melipona</taxon>
    </lineage>
</organism>
<evidence type="ECO:0000313" key="2">
    <source>
        <dbReference type="Proteomes" id="UP001177670"/>
    </source>
</evidence>
<name>A0AA40G7A6_9HYME</name>
<dbReference type="Proteomes" id="UP001177670">
    <property type="component" value="Unassembled WGS sequence"/>
</dbReference>